<dbReference type="Pfam" id="PF17765">
    <property type="entry name" value="MLTR_LBD"/>
    <property type="match status" value="1"/>
</dbReference>
<dbReference type="InterPro" id="IPR001387">
    <property type="entry name" value="Cro/C1-type_HTH"/>
</dbReference>
<evidence type="ECO:0000313" key="3">
    <source>
        <dbReference type="Proteomes" id="UP000192536"/>
    </source>
</evidence>
<evidence type="ECO:0000313" key="2">
    <source>
        <dbReference type="EMBL" id="ORJ26368.1"/>
    </source>
</evidence>
<dbReference type="SUPFAM" id="SSF47413">
    <property type="entry name" value="lambda repressor-like DNA-binding domains"/>
    <property type="match status" value="1"/>
</dbReference>
<gene>
    <name evidence="2" type="ORF">BS640_05880</name>
</gene>
<dbReference type="SMART" id="SM00530">
    <property type="entry name" value="HTH_XRE"/>
    <property type="match status" value="1"/>
</dbReference>
<dbReference type="Proteomes" id="UP000192536">
    <property type="component" value="Unassembled WGS sequence"/>
</dbReference>
<dbReference type="Gene3D" id="3.30.450.180">
    <property type="match status" value="1"/>
</dbReference>
<dbReference type="InterPro" id="IPR041413">
    <property type="entry name" value="MLTR_LBD"/>
</dbReference>
<accession>A0A1X0WHW6</accession>
<evidence type="ECO:0000259" key="1">
    <source>
        <dbReference type="SMART" id="SM00530"/>
    </source>
</evidence>
<dbReference type="RefSeq" id="WP_017490047.1">
    <property type="nucleotide sequence ID" value="NZ_CP049603.1"/>
</dbReference>
<dbReference type="AlphaFoldDB" id="A0A1X0WHW6"/>
<protein>
    <submittedName>
        <fullName evidence="2">Transcriptional regulator</fullName>
    </submittedName>
</protein>
<dbReference type="PANTHER" id="PTHR35010">
    <property type="entry name" value="BLL4672 PROTEIN-RELATED"/>
    <property type="match status" value="1"/>
</dbReference>
<dbReference type="GO" id="GO:0003677">
    <property type="term" value="F:DNA binding"/>
    <property type="evidence" value="ECO:0007669"/>
    <property type="project" value="InterPro"/>
</dbReference>
<keyword evidence="3" id="KW-1185">Reference proteome</keyword>
<comment type="caution">
    <text evidence="2">The sequence shown here is derived from an EMBL/GenBank/DDBJ whole genome shotgun (WGS) entry which is preliminary data.</text>
</comment>
<dbReference type="EMBL" id="MRWE01000007">
    <property type="protein sequence ID" value="ORJ26368.1"/>
    <property type="molecule type" value="Genomic_DNA"/>
</dbReference>
<dbReference type="InterPro" id="IPR010982">
    <property type="entry name" value="Lambda_DNA-bd_dom_sf"/>
</dbReference>
<sequence length="287" mass="32771">MSARNFRELGNFLRARRESLLPQDVGLPLGERRRTPGLRREEVAQLAKVGTAWYTWLEQGREVKASAGVLLTLADALRMTETECAHLFALSGRMMPQRLPVNEPPLEAALQRMLDDLSFQPAYITNKRWDIVGWNNAACAVFGDYSLLEGDDRNLLSMLFANQAHRELLVDWAEIAPAALAIFRAETAHCVNEAHFATLIDRLNVKSETFRQLWARQEVLSQLTNIKRIHHPIADAMSFEYHSFLLSDGSARRLTVYSPQEVSRDKLQALLPVQRLNNIMRLEKEHK</sequence>
<dbReference type="CDD" id="cd00093">
    <property type="entry name" value="HTH_XRE"/>
    <property type="match status" value="1"/>
</dbReference>
<dbReference type="STRING" id="1646377.BS640_05880"/>
<dbReference type="Pfam" id="PF13560">
    <property type="entry name" value="HTH_31"/>
    <property type="match status" value="1"/>
</dbReference>
<reference evidence="2 3" key="1">
    <citation type="journal article" date="2017" name="Int. J. Syst. Evol. Microbiol.">
        <title>Rouxiella badensis sp. nov. and Rouxiella silvae sp. nov. isolated from peat bog soil in Germany and emendation of the genus description.</title>
        <authorList>
            <person name="Le Fleche-Mateos A."/>
            <person name="Kugler J.H."/>
            <person name="Hansen S.H."/>
            <person name="Syldatk C."/>
            <person name="Hausmann R."/>
            <person name="Lomprez F."/>
            <person name="Vandenbogaert M."/>
            <person name="Manuguerra J.C."/>
            <person name="Grimont P.A."/>
        </authorList>
    </citation>
    <scope>NUCLEOTIDE SEQUENCE [LARGE SCALE GENOMIC DNA]</scope>
    <source>
        <strain evidence="2 3">DSM 100043</strain>
    </source>
</reference>
<organism evidence="2 3">
    <name type="scientific">Rouxiella badensis</name>
    <dbReference type="NCBI Taxonomy" id="1646377"/>
    <lineage>
        <taxon>Bacteria</taxon>
        <taxon>Pseudomonadati</taxon>
        <taxon>Pseudomonadota</taxon>
        <taxon>Gammaproteobacteria</taxon>
        <taxon>Enterobacterales</taxon>
        <taxon>Yersiniaceae</taxon>
        <taxon>Rouxiella</taxon>
    </lineage>
</organism>
<proteinExistence type="predicted"/>
<feature type="domain" description="HTH cro/C1-type" evidence="1">
    <location>
        <begin position="12"/>
        <end position="84"/>
    </location>
</feature>
<dbReference type="Gene3D" id="1.10.260.40">
    <property type="entry name" value="lambda repressor-like DNA-binding domains"/>
    <property type="match status" value="1"/>
</dbReference>
<name>A0A1X0WHW6_9GAMM</name>
<dbReference type="GeneID" id="93565501"/>